<evidence type="ECO:0000259" key="6">
    <source>
        <dbReference type="Pfam" id="PF00501"/>
    </source>
</evidence>
<gene>
    <name evidence="7" type="ORF">BCR42DRAFT_491445</name>
</gene>
<dbReference type="STRING" id="90262.A0A1X2IGX9"/>
<evidence type="ECO:0000313" key="7">
    <source>
        <dbReference type="EMBL" id="ORZ16398.1"/>
    </source>
</evidence>
<dbReference type="PANTHER" id="PTHR43272:SF83">
    <property type="entry name" value="ACYL-COA SYNTHETASE LONG-CHAIN, ISOFORM J"/>
    <property type="match status" value="1"/>
</dbReference>
<dbReference type="OrthoDB" id="1700726at2759"/>
<keyword evidence="3" id="KW-0547">Nucleotide-binding</keyword>
<keyword evidence="4" id="KW-0067">ATP-binding</keyword>
<protein>
    <recommendedName>
        <fullName evidence="6">AMP-dependent synthetase/ligase domain-containing protein</fullName>
    </recommendedName>
</protein>
<feature type="domain" description="AMP-dependent synthetase/ligase" evidence="6">
    <location>
        <begin position="90"/>
        <end position="500"/>
    </location>
</feature>
<dbReference type="PANTHER" id="PTHR43272">
    <property type="entry name" value="LONG-CHAIN-FATTY-ACID--COA LIGASE"/>
    <property type="match status" value="1"/>
</dbReference>
<comment type="caution">
    <text evidence="7">The sequence shown here is derived from an EMBL/GenBank/DDBJ whole genome shotgun (WGS) entry which is preliminary data.</text>
</comment>
<dbReference type="GO" id="GO:0004467">
    <property type="term" value="F:long-chain fatty acid-CoA ligase activity"/>
    <property type="evidence" value="ECO:0007669"/>
    <property type="project" value="UniProtKB-EC"/>
</dbReference>
<evidence type="ECO:0000256" key="5">
    <source>
        <dbReference type="ARBA" id="ARBA00036813"/>
    </source>
</evidence>
<dbReference type="GO" id="GO:0005886">
    <property type="term" value="C:plasma membrane"/>
    <property type="evidence" value="ECO:0007669"/>
    <property type="project" value="TreeGrafter"/>
</dbReference>
<evidence type="ECO:0000256" key="1">
    <source>
        <dbReference type="ARBA" id="ARBA00006432"/>
    </source>
</evidence>
<evidence type="ECO:0000256" key="2">
    <source>
        <dbReference type="ARBA" id="ARBA00022598"/>
    </source>
</evidence>
<evidence type="ECO:0000256" key="3">
    <source>
        <dbReference type="ARBA" id="ARBA00022741"/>
    </source>
</evidence>
<proteinExistence type="inferred from homology"/>
<dbReference type="InterPro" id="IPR020845">
    <property type="entry name" value="AMP-binding_CS"/>
</dbReference>
<keyword evidence="2" id="KW-0436">Ligase</keyword>
<reference evidence="7 8" key="1">
    <citation type="submission" date="2016-07" db="EMBL/GenBank/DDBJ databases">
        <title>Pervasive Adenine N6-methylation of Active Genes in Fungi.</title>
        <authorList>
            <consortium name="DOE Joint Genome Institute"/>
            <person name="Mondo S.J."/>
            <person name="Dannebaum R.O."/>
            <person name="Kuo R.C."/>
            <person name="Labutti K."/>
            <person name="Haridas S."/>
            <person name="Kuo A."/>
            <person name="Salamov A."/>
            <person name="Ahrendt S.R."/>
            <person name="Lipzen A."/>
            <person name="Sullivan W."/>
            <person name="Andreopoulos W.B."/>
            <person name="Clum A."/>
            <person name="Lindquist E."/>
            <person name="Daum C."/>
            <person name="Ramamoorthy G.K."/>
            <person name="Gryganskyi A."/>
            <person name="Culley D."/>
            <person name="Magnuson J.K."/>
            <person name="James T.Y."/>
            <person name="O'Malley M.A."/>
            <person name="Stajich J.E."/>
            <person name="Spatafora J.W."/>
            <person name="Visel A."/>
            <person name="Grigoriev I.V."/>
        </authorList>
    </citation>
    <scope>NUCLEOTIDE SEQUENCE [LARGE SCALE GENOMIC DNA]</scope>
    <source>
        <strain evidence="7 8">NRRL 1336</strain>
    </source>
</reference>
<dbReference type="PROSITE" id="PS00455">
    <property type="entry name" value="AMP_BINDING"/>
    <property type="match status" value="1"/>
</dbReference>
<evidence type="ECO:0000313" key="8">
    <source>
        <dbReference type="Proteomes" id="UP000193560"/>
    </source>
</evidence>
<dbReference type="InterPro" id="IPR000873">
    <property type="entry name" value="AMP-dep_synth/lig_dom"/>
</dbReference>
<dbReference type="Gene3D" id="3.40.50.12780">
    <property type="entry name" value="N-terminal domain of ligase-like"/>
    <property type="match status" value="1"/>
</dbReference>
<comment type="similarity">
    <text evidence="1">Belongs to the ATP-dependent AMP-binding enzyme family.</text>
</comment>
<evidence type="ECO:0000256" key="4">
    <source>
        <dbReference type="ARBA" id="ARBA00022840"/>
    </source>
</evidence>
<dbReference type="Pfam" id="PF00501">
    <property type="entry name" value="AMP-binding"/>
    <property type="match status" value="1"/>
</dbReference>
<comment type="catalytic activity">
    <reaction evidence="5">
        <text>a long-chain fatty acid + ATP + CoA = a long-chain fatty acyl-CoA + AMP + diphosphate</text>
        <dbReference type="Rhea" id="RHEA:15421"/>
        <dbReference type="ChEBI" id="CHEBI:30616"/>
        <dbReference type="ChEBI" id="CHEBI:33019"/>
        <dbReference type="ChEBI" id="CHEBI:57287"/>
        <dbReference type="ChEBI" id="CHEBI:57560"/>
        <dbReference type="ChEBI" id="CHEBI:83139"/>
        <dbReference type="ChEBI" id="CHEBI:456215"/>
        <dbReference type="EC" id="6.2.1.3"/>
    </reaction>
</comment>
<accession>A0A1X2IGX9</accession>
<dbReference type="AlphaFoldDB" id="A0A1X2IGX9"/>
<dbReference type="GO" id="GO:0005783">
    <property type="term" value="C:endoplasmic reticulum"/>
    <property type="evidence" value="ECO:0007669"/>
    <property type="project" value="TreeGrafter"/>
</dbReference>
<sequence length="680" mass="74976">MVQQISIKVADAKPGETETRRSALSPDELITTPAKGITTLFDLLTYSASTYPDRNGFGFRRLERTIHEEKEVTRKVNGTPVTEKKTWTYFQLSGYHYYTYQQALDKAIALGAGLKYLELMKGDKLHFFASTSVEWMLLAQGAFSQSITIATAYDTLGEEGLQHSINETEAKGCFVNGDQLATLEKILPQCPAIRIIIFRGEGNADLVERIKSSNAVDHVISFDELLNLGQDNPTPLSKPSSTDLSLIMYTSGSTGVPKGVQLTHGNVVAAVAGTSCMLEHLKEPGDTMMAYLPLSHILEYLVQSVCIFLGITLGYGSIRTLTEASVRNCKGDLQEFGPSIMTGVPQVWETIRKSIMSKVAQRGPRVESIFHAALNLKEMVDGYTLPTGLLNRLIFDNVKKQLGGNLRYGLSGGAPLSAETQRFLSLALCPIVAGFGMTESCGMCTILSPDNFVYGAVGTPVPCIEVKLVDVPEAGYFATNEPKPQGEVWIRGPSLTSGYYKQEKLTKETFTDDFWLKTGDVGEWNEDGTLSIIDRKKNLVKLSNGEYIALEKLESIYKSLAIVENMCIYADSLYPKPVALVVPVESQLRSLARSNGWEDTDDWEALCESSVVRQAVLSLLQEQGRNSGLTSSEIIADVWICKDLWTTEMGVLTPAQKLKRHELNTVYKEEINQMIKPQSS</sequence>
<dbReference type="GO" id="GO:0005524">
    <property type="term" value="F:ATP binding"/>
    <property type="evidence" value="ECO:0007669"/>
    <property type="project" value="UniProtKB-KW"/>
</dbReference>
<dbReference type="SUPFAM" id="SSF56801">
    <property type="entry name" value="Acetyl-CoA synthetase-like"/>
    <property type="match status" value="1"/>
</dbReference>
<dbReference type="GO" id="GO:0035336">
    <property type="term" value="P:long-chain fatty-acyl-CoA metabolic process"/>
    <property type="evidence" value="ECO:0007669"/>
    <property type="project" value="TreeGrafter"/>
</dbReference>
<dbReference type="InterPro" id="IPR042099">
    <property type="entry name" value="ANL_N_sf"/>
</dbReference>
<organism evidence="7 8">
    <name type="scientific">Absidia repens</name>
    <dbReference type="NCBI Taxonomy" id="90262"/>
    <lineage>
        <taxon>Eukaryota</taxon>
        <taxon>Fungi</taxon>
        <taxon>Fungi incertae sedis</taxon>
        <taxon>Mucoromycota</taxon>
        <taxon>Mucoromycotina</taxon>
        <taxon>Mucoromycetes</taxon>
        <taxon>Mucorales</taxon>
        <taxon>Cunninghamellaceae</taxon>
        <taxon>Absidia</taxon>
    </lineage>
</organism>
<dbReference type="Proteomes" id="UP000193560">
    <property type="component" value="Unassembled WGS sequence"/>
</dbReference>
<name>A0A1X2IGX9_9FUNG</name>
<dbReference type="GO" id="GO:0005811">
    <property type="term" value="C:lipid droplet"/>
    <property type="evidence" value="ECO:0007669"/>
    <property type="project" value="TreeGrafter"/>
</dbReference>
<dbReference type="EMBL" id="MCGE01000011">
    <property type="protein sequence ID" value="ORZ16398.1"/>
    <property type="molecule type" value="Genomic_DNA"/>
</dbReference>
<keyword evidence="8" id="KW-1185">Reference proteome</keyword>